<feature type="region of interest" description="Disordered" evidence="1">
    <location>
        <begin position="1534"/>
        <end position="1683"/>
    </location>
</feature>
<feature type="compositionally biased region" description="Polar residues" evidence="1">
    <location>
        <begin position="192"/>
        <end position="207"/>
    </location>
</feature>
<feature type="compositionally biased region" description="Polar residues" evidence="1">
    <location>
        <begin position="547"/>
        <end position="557"/>
    </location>
</feature>
<feature type="region of interest" description="Disordered" evidence="1">
    <location>
        <begin position="705"/>
        <end position="773"/>
    </location>
</feature>
<feature type="region of interest" description="Disordered" evidence="1">
    <location>
        <begin position="1043"/>
        <end position="1073"/>
    </location>
</feature>
<feature type="compositionally biased region" description="Low complexity" evidence="1">
    <location>
        <begin position="628"/>
        <end position="643"/>
    </location>
</feature>
<feature type="compositionally biased region" description="Low complexity" evidence="1">
    <location>
        <begin position="1302"/>
        <end position="1346"/>
    </location>
</feature>
<organism evidence="2 3">
    <name type="scientific">Lentinula detonsa</name>
    <dbReference type="NCBI Taxonomy" id="2804962"/>
    <lineage>
        <taxon>Eukaryota</taxon>
        <taxon>Fungi</taxon>
        <taxon>Dikarya</taxon>
        <taxon>Basidiomycota</taxon>
        <taxon>Agaricomycotina</taxon>
        <taxon>Agaricomycetes</taxon>
        <taxon>Agaricomycetidae</taxon>
        <taxon>Agaricales</taxon>
        <taxon>Marasmiineae</taxon>
        <taxon>Omphalotaceae</taxon>
        <taxon>Lentinula</taxon>
    </lineage>
</organism>
<comment type="caution">
    <text evidence="2">The sequence shown here is derived from an EMBL/GenBank/DDBJ whole genome shotgun (WGS) entry which is preliminary data.</text>
</comment>
<feature type="compositionally biased region" description="Basic and acidic residues" evidence="1">
    <location>
        <begin position="1591"/>
        <end position="1605"/>
    </location>
</feature>
<feature type="region of interest" description="Disordered" evidence="1">
    <location>
        <begin position="423"/>
        <end position="505"/>
    </location>
</feature>
<feature type="compositionally biased region" description="Low complexity" evidence="1">
    <location>
        <begin position="153"/>
        <end position="174"/>
    </location>
</feature>
<feature type="compositionally biased region" description="Low complexity" evidence="1">
    <location>
        <begin position="389"/>
        <end position="402"/>
    </location>
</feature>
<feature type="region of interest" description="Disordered" evidence="1">
    <location>
        <begin position="1389"/>
        <end position="1417"/>
    </location>
</feature>
<feature type="compositionally biased region" description="Polar residues" evidence="1">
    <location>
        <begin position="1154"/>
        <end position="1166"/>
    </location>
</feature>
<feature type="compositionally biased region" description="Polar residues" evidence="1">
    <location>
        <begin position="716"/>
        <end position="730"/>
    </location>
</feature>
<feature type="compositionally biased region" description="Polar residues" evidence="1">
    <location>
        <begin position="90"/>
        <end position="108"/>
    </location>
</feature>
<proteinExistence type="predicted"/>
<feature type="compositionally biased region" description="Polar residues" evidence="1">
    <location>
        <begin position="378"/>
        <end position="388"/>
    </location>
</feature>
<feature type="compositionally biased region" description="Polar residues" evidence="1">
    <location>
        <begin position="50"/>
        <end position="68"/>
    </location>
</feature>
<reference evidence="2" key="1">
    <citation type="submission" date="2022-08" db="EMBL/GenBank/DDBJ databases">
        <authorList>
            <consortium name="DOE Joint Genome Institute"/>
            <person name="Min B."/>
            <person name="Riley R."/>
            <person name="Sierra-Patev S."/>
            <person name="Naranjo-Ortiz M."/>
            <person name="Looney B."/>
            <person name="Konkel Z."/>
            <person name="Slot J.C."/>
            <person name="Sakamoto Y."/>
            <person name="Steenwyk J.L."/>
            <person name="Rokas A."/>
            <person name="Carro J."/>
            <person name="Camarero S."/>
            <person name="Ferreira P."/>
            <person name="Molpeceres G."/>
            <person name="Ruiz-Duenas F.J."/>
            <person name="Serrano A."/>
            <person name="Henrissat B."/>
            <person name="Drula E."/>
            <person name="Hughes K.W."/>
            <person name="Mata J.L."/>
            <person name="Ishikawa N.K."/>
            <person name="Vargas-Isla R."/>
            <person name="Ushijima S."/>
            <person name="Smith C.A."/>
            <person name="Ahrendt S."/>
            <person name="Andreopoulos W."/>
            <person name="He G."/>
            <person name="Labutti K."/>
            <person name="Lipzen A."/>
            <person name="Ng V."/>
            <person name="Sandor L."/>
            <person name="Barry K."/>
            <person name="Martinez A.T."/>
            <person name="Xiao Y."/>
            <person name="Gibbons J.G."/>
            <person name="Terashima K."/>
            <person name="Hibbett D.S."/>
            <person name="Grigoriev I.V."/>
        </authorList>
    </citation>
    <scope>NUCLEOTIDE SEQUENCE</scope>
    <source>
        <strain evidence="2">TFB7829</strain>
    </source>
</reference>
<evidence type="ECO:0000313" key="3">
    <source>
        <dbReference type="Proteomes" id="UP001163850"/>
    </source>
</evidence>
<feature type="compositionally biased region" description="Low complexity" evidence="1">
    <location>
        <begin position="577"/>
        <end position="591"/>
    </location>
</feature>
<feature type="region of interest" description="Disordered" evidence="1">
    <location>
        <begin position="941"/>
        <end position="991"/>
    </location>
</feature>
<feature type="compositionally biased region" description="Polar residues" evidence="1">
    <location>
        <begin position="1392"/>
        <end position="1417"/>
    </location>
</feature>
<feature type="region of interest" description="Disordered" evidence="1">
    <location>
        <begin position="802"/>
        <end position="829"/>
    </location>
</feature>
<feature type="compositionally biased region" description="Basic and acidic residues" evidence="1">
    <location>
        <begin position="744"/>
        <end position="758"/>
    </location>
</feature>
<evidence type="ECO:0000313" key="2">
    <source>
        <dbReference type="EMBL" id="KAJ3983643.1"/>
    </source>
</evidence>
<feature type="compositionally biased region" description="Low complexity" evidence="1">
    <location>
        <begin position="69"/>
        <end position="82"/>
    </location>
</feature>
<feature type="compositionally biased region" description="Low complexity" evidence="1">
    <location>
        <begin position="1632"/>
        <end position="1659"/>
    </location>
</feature>
<feature type="compositionally biased region" description="Low complexity" evidence="1">
    <location>
        <begin position="813"/>
        <end position="822"/>
    </location>
</feature>
<feature type="compositionally biased region" description="Basic and acidic residues" evidence="1">
    <location>
        <begin position="868"/>
        <end position="901"/>
    </location>
</feature>
<feature type="compositionally biased region" description="Low complexity" evidence="1">
    <location>
        <begin position="440"/>
        <end position="454"/>
    </location>
</feature>
<feature type="region of interest" description="Disordered" evidence="1">
    <location>
        <begin position="1270"/>
        <end position="1355"/>
    </location>
</feature>
<feature type="compositionally biased region" description="Polar residues" evidence="1">
    <location>
        <begin position="1"/>
        <end position="15"/>
    </location>
</feature>
<name>A0AA38PXA9_9AGAR</name>
<dbReference type="EMBL" id="MU802015">
    <property type="protein sequence ID" value="KAJ3983643.1"/>
    <property type="molecule type" value="Genomic_DNA"/>
</dbReference>
<evidence type="ECO:0000256" key="1">
    <source>
        <dbReference type="SAM" id="MobiDB-lite"/>
    </source>
</evidence>
<feature type="region of interest" description="Disordered" evidence="1">
    <location>
        <begin position="1085"/>
        <end position="1200"/>
    </location>
</feature>
<gene>
    <name evidence="2" type="ORF">F5890DRAFT_161753</name>
</gene>
<feature type="compositionally biased region" description="Polar residues" evidence="1">
    <location>
        <begin position="240"/>
        <end position="252"/>
    </location>
</feature>
<feature type="compositionally biased region" description="Polar residues" evidence="1">
    <location>
        <begin position="1099"/>
        <end position="1112"/>
    </location>
</feature>
<feature type="compositionally biased region" description="Polar residues" evidence="1">
    <location>
        <begin position="961"/>
        <end position="975"/>
    </location>
</feature>
<feature type="region of interest" description="Disordered" evidence="1">
    <location>
        <begin position="866"/>
        <end position="901"/>
    </location>
</feature>
<feature type="region of interest" description="Disordered" evidence="1">
    <location>
        <begin position="1695"/>
        <end position="1724"/>
    </location>
</feature>
<feature type="compositionally biased region" description="Polar residues" evidence="1">
    <location>
        <begin position="564"/>
        <end position="576"/>
    </location>
</feature>
<dbReference type="Proteomes" id="UP001163850">
    <property type="component" value="Unassembled WGS sequence"/>
</dbReference>
<accession>A0AA38PXA9</accession>
<feature type="compositionally biased region" description="Polar residues" evidence="1">
    <location>
        <begin position="1554"/>
        <end position="1570"/>
    </location>
</feature>
<sequence>MASGPPTNARVNSARTRALALGPPDIGFGQRIRNATIESNSARPSPAPTRKTQSATARVLPNTVQRPAQSSTPRSTNNSPSQPKIAARLPSSSTLAHLPSTRSPTIAFNSRIARPRAISTTSPTTPTGLPSRVRTLSSITPSTKSHLGSPVPSSIKSLNTSSASSTTTPRPSNSVKPSPRPTPTFRLATDSGIVSLTNSTSPKSIDNSTKRDSLINARGSRSEVGQKRKTQSTQSSQNNVERNTSEVTSDLSLSAEDVDMLKGVWEDTPVNPDAFDPGESSTVDRAAIKSGYGSVFGFNMVSKSRNSLAEGFSEDRSQSASSIGSTLSHFSVETTKIVSPVPSSPADQPGSQAAPELASSIPSQPSPPSPETTAPSIVSVSPTAQRLHSNSSMLQSSLPSQSTFLSPDSLDVYTAVRYLRTSVSSSGLRSEVPSEDLDRMNSSSRPSGSMSRVSLPVTARSKPKSTSASHVIPSTRVIPGSSRTPFSAKDSSTQQTKDRNVSVARASRITAVTNPSEYLPTPLHPDRTVVIRAASPEESTNHKHPTELSSTVDSMSSPPYVISHSFTGQSYGQRHTPSASPMSSNISPTSSFGLPADLSGPSMHSYSPPGPSPTHPPTVNLKRLLSKPAPAGNSSASESEGGAITMKSQSVRRIERIEEKKEKQRIEAYNKERALESDAEYVPTLENSRERDRARKTEWEAERRLLKERNLPHSRPATSHSTDSSLTRQRSGFGGLVRSASWSRSREREGIDNTEKKAKNVLKKRPSAVSVAAPPDASKMEFPYSSFAPAYTGSILPATRQVIPSGSLMPPTSGHSSSRGSSPAPQDKRRSLIPHSALLKQGIVSDDGASISSGTTPAKEIMLAYKQQQEREKIRERERNERALEKQRERELWQQEDKDRQQRALEDQALFASRNISSIPLPAPIPESNFSRDKIPTEIHSRLHQPPSAPNSGAASDHSRSVQPSHPQLPSQPVKGSNEAESFGEEPSQPYYTVLGSSRRVVAAEGIKIQDSFLPDFTLSTSNLVEGISSSMGVGLGLGEPFGSPENEVSRPPTQRSASVTVGRPSLKSSSSFSIGIGKTLSRKMSGRLGASKRGPSFDITSAPTSTTSFIQENIRPSLHERRMVPGKESGNSSPRADKRSLRLSMDDYATTKGALSSPKNSPPTRRTQEGGIRSPLFKSSLVTSPQPSPTSASSHSSSKNKIWNLMKRISTGALRDNYRDTGAGLLTSPLPQPPPPPVPALPKDFSVYPKQMMRKHSADVTEIQTLHKRNATLSTIQSPNGKSPSAGSIRAPMIPARINASSGTPTSTSTRAGTATRSSSPISSSDIGSSKFFNRSQSQRSSSSSYGEQIPPVPAVAPGKTVQLQQHILPPSELYQLHLDLERNNDDLQTRPVTSSTNYAHSLSSLNTTPSIPHPRSQVNLKLQTQQKSSSTEEWMIVPTPKEEKPAFSLPIPRRPKGSNNTEEVGSPRPPNGYINRPASPTIHLLSNEAMISSQASTSGTSRTSQIGGFGLPVAPASIGASSIYSAESGLSGESSLSRLSSPPAIPLKSPRRMTSASSASSIVNTRILSSVMPPLPTTQSPAMPGRQQKLPEEHMKTDVESPSRRGMRKSFGFGTPSERYPVDHVRKRTNSNSSRPRTSPAAQYSSTTPRNSTPSRLPRSETLQNSKSHTFGALSDKEKDDKWDDLLERSKRAGGTLHLNGGSDGLASDKLGFSVNDSEDDM</sequence>
<feature type="region of interest" description="Disordered" evidence="1">
    <location>
        <begin position="338"/>
        <end position="406"/>
    </location>
</feature>
<feature type="region of interest" description="Disordered" evidence="1">
    <location>
        <begin position="1442"/>
        <end position="1478"/>
    </location>
</feature>
<feature type="compositionally biased region" description="Polar residues" evidence="1">
    <location>
        <begin position="1272"/>
        <end position="1287"/>
    </location>
</feature>
<feature type="compositionally biased region" description="Polar residues" evidence="1">
    <location>
        <begin position="134"/>
        <end position="146"/>
    </location>
</feature>
<feature type="compositionally biased region" description="Polar residues" evidence="1">
    <location>
        <begin position="481"/>
        <end position="495"/>
    </location>
</feature>
<feature type="region of interest" description="Disordered" evidence="1">
    <location>
        <begin position="535"/>
        <end position="651"/>
    </location>
</feature>
<protein>
    <submittedName>
        <fullName evidence="2">Uncharacterized protein</fullName>
    </submittedName>
</protein>
<feature type="region of interest" description="Disordered" evidence="1">
    <location>
        <begin position="1"/>
        <end position="253"/>
    </location>
</feature>
<feature type="compositionally biased region" description="Low complexity" evidence="1">
    <location>
        <begin position="1534"/>
        <end position="1544"/>
    </location>
</feature>